<dbReference type="PANTHER" id="PTHR35867">
    <property type="entry name" value="PROTEIN RSEC"/>
    <property type="match status" value="1"/>
</dbReference>
<comment type="caution">
    <text evidence="2">The sequence shown here is derived from an EMBL/GenBank/DDBJ whole genome shotgun (WGS) entry which is preliminary data.</text>
</comment>
<keyword evidence="3" id="KW-1185">Reference proteome</keyword>
<proteinExistence type="predicted"/>
<organism evidence="2 3">
    <name type="scientific">Thauera sedimentorum</name>
    <dbReference type="NCBI Taxonomy" id="2767595"/>
    <lineage>
        <taxon>Bacteria</taxon>
        <taxon>Pseudomonadati</taxon>
        <taxon>Pseudomonadota</taxon>
        <taxon>Betaproteobacteria</taxon>
        <taxon>Rhodocyclales</taxon>
        <taxon>Zoogloeaceae</taxon>
        <taxon>Thauera</taxon>
    </lineage>
</organism>
<sequence length="155" mass="15682">MIEARAVVVRLEGEHAWVQVSEQAGGCGRCDEPGGCRSVKISNLFKPPTETFRLPNPIGARPGDSVRVCIDDGAPLRAALASYALGAVLMVAGGAAGALGGGGGDAGVLAGALGGLLLAWLSNRVLLRSRRWRSSLSMAVLGAAPSCGHAADEGH</sequence>
<accession>A0ABR9B8V6</accession>
<dbReference type="PANTHER" id="PTHR35867:SF1">
    <property type="entry name" value="PROTEIN RSEC"/>
    <property type="match status" value="1"/>
</dbReference>
<dbReference type="Pfam" id="PF04246">
    <property type="entry name" value="RseC_MucC"/>
    <property type="match status" value="1"/>
</dbReference>
<dbReference type="Proteomes" id="UP000603602">
    <property type="component" value="Unassembled WGS sequence"/>
</dbReference>
<keyword evidence="1" id="KW-1133">Transmembrane helix</keyword>
<name>A0ABR9B8V6_9RHOO</name>
<feature type="transmembrane region" description="Helical" evidence="1">
    <location>
        <begin position="80"/>
        <end position="100"/>
    </location>
</feature>
<reference evidence="3" key="1">
    <citation type="submission" date="2023-07" db="EMBL/GenBank/DDBJ databases">
        <title>Thauera sp. CAU 1555 isolated from sand of Yaerae Beach.</title>
        <authorList>
            <person name="Kim W."/>
        </authorList>
    </citation>
    <scope>NUCLEOTIDE SEQUENCE [LARGE SCALE GENOMIC DNA]</scope>
    <source>
        <strain evidence="3">CAU 1555</strain>
    </source>
</reference>
<keyword evidence="1" id="KW-0812">Transmembrane</keyword>
<dbReference type="InterPro" id="IPR007359">
    <property type="entry name" value="SigmaE_reg_RseC_MucC"/>
</dbReference>
<evidence type="ECO:0000313" key="3">
    <source>
        <dbReference type="Proteomes" id="UP000603602"/>
    </source>
</evidence>
<keyword evidence="1" id="KW-0472">Membrane</keyword>
<gene>
    <name evidence="2" type="ORF">IFO67_07810</name>
</gene>
<dbReference type="EMBL" id="JACYTO010000001">
    <property type="protein sequence ID" value="MBD8502787.1"/>
    <property type="molecule type" value="Genomic_DNA"/>
</dbReference>
<evidence type="ECO:0000256" key="1">
    <source>
        <dbReference type="SAM" id="Phobius"/>
    </source>
</evidence>
<feature type="transmembrane region" description="Helical" evidence="1">
    <location>
        <begin position="106"/>
        <end position="127"/>
    </location>
</feature>
<protein>
    <submittedName>
        <fullName evidence="2">SoxR reducing system RseC family protein</fullName>
    </submittedName>
</protein>
<dbReference type="RefSeq" id="WP_187717544.1">
    <property type="nucleotide sequence ID" value="NZ_JACTAH010000001.1"/>
</dbReference>
<evidence type="ECO:0000313" key="2">
    <source>
        <dbReference type="EMBL" id="MBD8502787.1"/>
    </source>
</evidence>